<keyword evidence="3" id="KW-0539">Nucleus</keyword>
<comment type="caution">
    <text evidence="5">The sequence shown here is derived from an EMBL/GenBank/DDBJ whole genome shotgun (WGS) entry which is preliminary data.</text>
</comment>
<feature type="region of interest" description="Disordered" evidence="4">
    <location>
        <begin position="49"/>
        <end position="88"/>
    </location>
</feature>
<dbReference type="EMBL" id="JBEDUW010000001">
    <property type="protein sequence ID" value="KAK9950464.1"/>
    <property type="molecule type" value="Genomic_DNA"/>
</dbReference>
<dbReference type="Proteomes" id="UP001457282">
    <property type="component" value="Unassembled WGS sequence"/>
</dbReference>
<comment type="similarity">
    <text evidence="2">Belongs to the NPR1-interactor family.</text>
</comment>
<feature type="compositionally biased region" description="Basic and acidic residues" evidence="4">
    <location>
        <begin position="55"/>
        <end position="64"/>
    </location>
</feature>
<dbReference type="AlphaFoldDB" id="A0AAW1YPM5"/>
<gene>
    <name evidence="5" type="ORF">M0R45_005954</name>
</gene>
<evidence type="ECO:0008006" key="7">
    <source>
        <dbReference type="Google" id="ProtNLM"/>
    </source>
</evidence>
<dbReference type="GO" id="GO:0005634">
    <property type="term" value="C:nucleus"/>
    <property type="evidence" value="ECO:0007669"/>
    <property type="project" value="UniProtKB-SubCell"/>
</dbReference>
<sequence>MEINESKKKRKINDGEGENNEEADIQKFFALIDNIRKARQRLMNNGSSMVLNAARMDHNDVDRSNRKKKKKEMEEAKEKEQEKPKQLFNGAAVWKPLQIYQREDLQEEAQFKIPTSQNSRAGEKEDTKCNLDLTLSL</sequence>
<evidence type="ECO:0000256" key="4">
    <source>
        <dbReference type="SAM" id="MobiDB-lite"/>
    </source>
</evidence>
<feature type="region of interest" description="Disordered" evidence="4">
    <location>
        <begin position="111"/>
        <end position="137"/>
    </location>
</feature>
<organism evidence="5 6">
    <name type="scientific">Rubus argutus</name>
    <name type="common">Southern blackberry</name>
    <dbReference type="NCBI Taxonomy" id="59490"/>
    <lineage>
        <taxon>Eukaryota</taxon>
        <taxon>Viridiplantae</taxon>
        <taxon>Streptophyta</taxon>
        <taxon>Embryophyta</taxon>
        <taxon>Tracheophyta</taxon>
        <taxon>Spermatophyta</taxon>
        <taxon>Magnoliopsida</taxon>
        <taxon>eudicotyledons</taxon>
        <taxon>Gunneridae</taxon>
        <taxon>Pentapetalae</taxon>
        <taxon>rosids</taxon>
        <taxon>fabids</taxon>
        <taxon>Rosales</taxon>
        <taxon>Rosaceae</taxon>
        <taxon>Rosoideae</taxon>
        <taxon>Rosoideae incertae sedis</taxon>
        <taxon>Rubus</taxon>
    </lineage>
</organism>
<evidence type="ECO:0000256" key="3">
    <source>
        <dbReference type="ARBA" id="ARBA00023242"/>
    </source>
</evidence>
<evidence type="ECO:0000313" key="6">
    <source>
        <dbReference type="Proteomes" id="UP001457282"/>
    </source>
</evidence>
<feature type="region of interest" description="Disordered" evidence="4">
    <location>
        <begin position="1"/>
        <end position="23"/>
    </location>
</feature>
<dbReference type="GO" id="GO:0010112">
    <property type="term" value="P:regulation of systemic acquired resistance"/>
    <property type="evidence" value="ECO:0007669"/>
    <property type="project" value="InterPro"/>
</dbReference>
<proteinExistence type="inferred from homology"/>
<comment type="subcellular location">
    <subcellularLocation>
        <location evidence="1">Nucleus</location>
    </subcellularLocation>
</comment>
<reference evidence="5 6" key="1">
    <citation type="journal article" date="2023" name="G3 (Bethesda)">
        <title>A chromosome-length genome assembly and annotation of blackberry (Rubus argutus, cv. 'Hillquist').</title>
        <authorList>
            <person name="Bruna T."/>
            <person name="Aryal R."/>
            <person name="Dudchenko O."/>
            <person name="Sargent D.J."/>
            <person name="Mead D."/>
            <person name="Buti M."/>
            <person name="Cavallini A."/>
            <person name="Hytonen T."/>
            <person name="Andres J."/>
            <person name="Pham M."/>
            <person name="Weisz D."/>
            <person name="Mascagni F."/>
            <person name="Usai G."/>
            <person name="Natali L."/>
            <person name="Bassil N."/>
            <person name="Fernandez G.E."/>
            <person name="Lomsadze A."/>
            <person name="Armour M."/>
            <person name="Olukolu B."/>
            <person name="Poorten T."/>
            <person name="Britton C."/>
            <person name="Davik J."/>
            <person name="Ashrafi H."/>
            <person name="Aiden E.L."/>
            <person name="Borodovsky M."/>
            <person name="Worthington M."/>
        </authorList>
    </citation>
    <scope>NUCLEOTIDE SEQUENCE [LARGE SCALE GENOMIC DNA]</scope>
    <source>
        <strain evidence="5">PI 553951</strain>
    </source>
</reference>
<name>A0AAW1YPM5_RUBAR</name>
<evidence type="ECO:0000256" key="1">
    <source>
        <dbReference type="ARBA" id="ARBA00004123"/>
    </source>
</evidence>
<protein>
    <recommendedName>
        <fullName evidence="7">Protein NIM1-INTERACTING 1</fullName>
    </recommendedName>
</protein>
<keyword evidence="6" id="KW-1185">Reference proteome</keyword>
<feature type="compositionally biased region" description="Basic and acidic residues" evidence="4">
    <location>
        <begin position="71"/>
        <end position="85"/>
    </location>
</feature>
<dbReference type="PANTHER" id="PTHR33669">
    <property type="entry name" value="PROTEIN NEGATIVE REGULATOR OF RESISTANCE"/>
    <property type="match status" value="1"/>
</dbReference>
<dbReference type="Pfam" id="PF15699">
    <property type="entry name" value="NPR1_interact"/>
    <property type="match status" value="1"/>
</dbReference>
<evidence type="ECO:0000313" key="5">
    <source>
        <dbReference type="EMBL" id="KAK9950464.1"/>
    </source>
</evidence>
<dbReference type="PANTHER" id="PTHR33669:SF14">
    <property type="entry name" value="NRR REPRESSOR HOMOLOG 3"/>
    <property type="match status" value="1"/>
</dbReference>
<evidence type="ECO:0000256" key="2">
    <source>
        <dbReference type="ARBA" id="ARBA00009937"/>
    </source>
</evidence>
<dbReference type="InterPro" id="IPR031425">
    <property type="entry name" value="NPR1/NH1-interacting"/>
</dbReference>
<accession>A0AAW1YPM5</accession>